<feature type="compositionally biased region" description="Polar residues" evidence="1">
    <location>
        <begin position="252"/>
        <end position="277"/>
    </location>
</feature>
<evidence type="ECO:0000256" key="1">
    <source>
        <dbReference type="SAM" id="MobiDB-lite"/>
    </source>
</evidence>
<keyword evidence="3" id="KW-1185">Reference proteome</keyword>
<dbReference type="AlphaFoldDB" id="A0A5D6W4X5"/>
<evidence type="ECO:0000313" key="2">
    <source>
        <dbReference type="EMBL" id="TYZ22967.1"/>
    </source>
</evidence>
<proteinExistence type="predicted"/>
<evidence type="ECO:0008006" key="4">
    <source>
        <dbReference type="Google" id="ProtNLM"/>
    </source>
</evidence>
<reference evidence="2 3" key="1">
    <citation type="submission" date="2019-08" db="EMBL/GenBank/DDBJ databases">
        <title>Selenomonas sp. mPRGC5 and Selenomonas sp. mPRGC8 isolated from ruminal fluid of dairy goat (Capra hircus).</title>
        <authorList>
            <person name="Poothong S."/>
            <person name="Nuengjamnong C."/>
            <person name="Tanasupawat S."/>
        </authorList>
    </citation>
    <scope>NUCLEOTIDE SEQUENCE [LARGE SCALE GENOMIC DNA]</scope>
    <source>
        <strain evidence="3">mPRGC5</strain>
    </source>
</reference>
<feature type="region of interest" description="Disordered" evidence="1">
    <location>
        <begin position="290"/>
        <end position="449"/>
    </location>
</feature>
<feature type="compositionally biased region" description="Polar residues" evidence="1">
    <location>
        <begin position="377"/>
        <end position="396"/>
    </location>
</feature>
<comment type="caution">
    <text evidence="2">The sequence shown here is derived from an EMBL/GenBank/DDBJ whole genome shotgun (WGS) entry which is preliminary data.</text>
</comment>
<feature type="compositionally biased region" description="Low complexity" evidence="1">
    <location>
        <begin position="225"/>
        <end position="251"/>
    </location>
</feature>
<evidence type="ECO:0000313" key="3">
    <source>
        <dbReference type="Proteomes" id="UP000323646"/>
    </source>
</evidence>
<dbReference type="EMBL" id="VTOY01000004">
    <property type="protein sequence ID" value="TYZ22967.1"/>
    <property type="molecule type" value="Genomic_DNA"/>
</dbReference>
<feature type="region of interest" description="Disordered" evidence="1">
    <location>
        <begin position="1"/>
        <end position="42"/>
    </location>
</feature>
<organism evidence="2 3">
    <name type="scientific">Selenomonas ruminis</name>
    <dbReference type="NCBI Taxonomy" id="2593411"/>
    <lineage>
        <taxon>Bacteria</taxon>
        <taxon>Bacillati</taxon>
        <taxon>Bacillota</taxon>
        <taxon>Negativicutes</taxon>
        <taxon>Selenomonadales</taxon>
        <taxon>Selenomonadaceae</taxon>
        <taxon>Selenomonas</taxon>
    </lineage>
</organism>
<sequence>MMPMETSMNIGIRPVDRPQSTGSTEGVSRRDDGGGSSAAFSPKTNVSIKNAVDDMAGLLSKIASNQTEAVDKMPEDLQKVIQNVLKQAFSLEETMGQGLGSTLESQRFSMDQLSALSRMLSQLGNMAEKGMPVEVSDELRALLTNLKAMVSAENGSSLEPVLLTKAAFELLDNKSFAELPKEVQELLLALQPQGQAMAMNTGGGNSLEFLKQLVQYFMPRPAAEGGQAQPAQQGQPQPSQTQQGQSGTPGQNGTVQGQQAGQENDAGSTAPKNGAAQTQNAALTGQNLTSQTAKQPGNTPAAPQNQQAQPGQNTPNAPQGQQPAQPGQTAAQGQTASQGQNTAQGQAAQPNAQQAGTPQGQQAPAGQPSGQPAGNMAQGQNASGNLTSQTGQNQNPGAAAEQNPAFANRNAENQPGSRMPGQQQNPAGAQKPAGNFQQAAMQQAKSQLMSQTMENTPQAMNTMKNLAQLLMKNTEMSQRDMLLLQNFVNGKNGTLSEQDAKQLQQLIRLCQQNVPATVQQAAYQQDIPDLPRLWAFMQLCDMTIAKRMTARQLKKAGKDVATFVLSMRNSMEGGNSTVQGQRSLNFMLPMYMGDDSTYPSYIHVYDEKQPDPETGEMKKETWLRLCVLTDNIGAVELTCRVYQENQLDLRVFFSNHESAELFRQQAPMLRDSLKESALKLNDFKIGAAGERRFM</sequence>
<dbReference type="OrthoDB" id="1672732at2"/>
<dbReference type="Proteomes" id="UP000323646">
    <property type="component" value="Unassembled WGS sequence"/>
</dbReference>
<feature type="region of interest" description="Disordered" evidence="1">
    <location>
        <begin position="223"/>
        <end position="277"/>
    </location>
</feature>
<name>A0A5D6W4X5_9FIRM</name>
<feature type="compositionally biased region" description="Low complexity" evidence="1">
    <location>
        <begin position="295"/>
        <end position="374"/>
    </location>
</feature>
<feature type="compositionally biased region" description="Polar residues" evidence="1">
    <location>
        <begin position="435"/>
        <end position="449"/>
    </location>
</feature>
<protein>
    <recommendedName>
        <fullName evidence="4">Flagellar hook-length control protein FliK</fullName>
    </recommendedName>
</protein>
<gene>
    <name evidence="2" type="ORF">FZ040_07040</name>
</gene>
<accession>A0A5D6W4X5</accession>
<feature type="compositionally biased region" description="Polar residues" evidence="1">
    <location>
        <begin position="410"/>
        <end position="427"/>
    </location>
</feature>